<gene>
    <name evidence="3" type="ORF">DPN68_07870</name>
</gene>
<dbReference type="Proteomes" id="UP000253319">
    <property type="component" value="Unassembled WGS sequence"/>
</dbReference>
<evidence type="ECO:0000313" key="4">
    <source>
        <dbReference type="Proteomes" id="UP000253319"/>
    </source>
</evidence>
<keyword evidence="4" id="KW-1185">Reference proteome</keyword>
<feature type="transmembrane region" description="Helical" evidence="1">
    <location>
        <begin position="38"/>
        <end position="59"/>
    </location>
</feature>
<feature type="transmembrane region" description="Helical" evidence="1">
    <location>
        <begin position="12"/>
        <end position="32"/>
    </location>
</feature>
<dbReference type="AlphaFoldDB" id="A0A365P1I3"/>
<dbReference type="Pfam" id="PF06713">
    <property type="entry name" value="bPH_4"/>
    <property type="match status" value="1"/>
</dbReference>
<keyword evidence="1" id="KW-0812">Transmembrane</keyword>
<keyword evidence="1" id="KW-1133">Transmembrane helix</keyword>
<dbReference type="OrthoDB" id="1437824at2"/>
<proteinExistence type="predicted"/>
<accession>A0A365P1I3</accession>
<name>A0A365P1I3_9FLAO</name>
<dbReference type="RefSeq" id="WP_113989102.1">
    <property type="nucleotide sequence ID" value="NZ_QLST01000008.1"/>
</dbReference>
<dbReference type="EMBL" id="QLST01000008">
    <property type="protein sequence ID" value="RBA28337.1"/>
    <property type="molecule type" value="Genomic_DNA"/>
</dbReference>
<feature type="domain" description="Uncharacterized protein YyaB-like PH" evidence="2">
    <location>
        <begin position="61"/>
        <end position="138"/>
    </location>
</feature>
<sequence>MKFYPSAKHKLTIWLYWFLMVFMLVILVFPILEEGFTLPIILISIFHLVFIIFFITILFNTNYRIQNEELFCKSSVFRSKIKIKNIRKIEHHKGIIVPVTWKLGLSHIGIIITYNKYDDIYISPENVDLFIKDLLAINPTIEIIQAKK</sequence>
<evidence type="ECO:0000256" key="1">
    <source>
        <dbReference type="SAM" id="Phobius"/>
    </source>
</evidence>
<dbReference type="InterPro" id="IPR009589">
    <property type="entry name" value="PH_YyaB-like"/>
</dbReference>
<comment type="caution">
    <text evidence="3">The sequence shown here is derived from an EMBL/GenBank/DDBJ whole genome shotgun (WGS) entry which is preliminary data.</text>
</comment>
<protein>
    <recommendedName>
        <fullName evidence="2">Uncharacterized protein YyaB-like PH domain-containing protein</fullName>
    </recommendedName>
</protein>
<evidence type="ECO:0000259" key="2">
    <source>
        <dbReference type="Pfam" id="PF06713"/>
    </source>
</evidence>
<evidence type="ECO:0000313" key="3">
    <source>
        <dbReference type="EMBL" id="RBA28337.1"/>
    </source>
</evidence>
<dbReference type="GO" id="GO:0030153">
    <property type="term" value="P:bacteriocin immunity"/>
    <property type="evidence" value="ECO:0007669"/>
    <property type="project" value="InterPro"/>
</dbReference>
<reference evidence="3 4" key="1">
    <citation type="submission" date="2018-06" db="EMBL/GenBank/DDBJ databases">
        <title>Flavobacterium tibetense sp. nov., isolated from a wetland YonghuCo on Tibetan Plateau.</title>
        <authorList>
            <person name="Xing P."/>
            <person name="Phurbu D."/>
            <person name="Lu H."/>
        </authorList>
    </citation>
    <scope>NUCLEOTIDE SEQUENCE [LARGE SCALE GENOMIC DNA]</scope>
    <source>
        <strain evidence="3 4">YH5</strain>
    </source>
</reference>
<organism evidence="3 4">
    <name type="scientific">Flavobacterium tibetense</name>
    <dbReference type="NCBI Taxonomy" id="2233533"/>
    <lineage>
        <taxon>Bacteria</taxon>
        <taxon>Pseudomonadati</taxon>
        <taxon>Bacteroidota</taxon>
        <taxon>Flavobacteriia</taxon>
        <taxon>Flavobacteriales</taxon>
        <taxon>Flavobacteriaceae</taxon>
        <taxon>Flavobacterium</taxon>
    </lineage>
</organism>
<keyword evidence="1" id="KW-0472">Membrane</keyword>